<dbReference type="PRINTS" id="PR00368">
    <property type="entry name" value="FADPNR"/>
</dbReference>
<feature type="domain" description="FAD/NAD(P)-binding" evidence="2">
    <location>
        <begin position="201"/>
        <end position="331"/>
    </location>
</feature>
<proteinExistence type="predicted"/>
<gene>
    <name evidence="3" type="ORF">EVJ47_07510</name>
</gene>
<dbReference type="AlphaFoldDB" id="A0A519B9V5"/>
<dbReference type="GO" id="GO:0016491">
    <property type="term" value="F:oxidoreductase activity"/>
    <property type="evidence" value="ECO:0007669"/>
    <property type="project" value="UniProtKB-KW"/>
</dbReference>
<dbReference type="Proteomes" id="UP000320813">
    <property type="component" value="Unassembled WGS sequence"/>
</dbReference>
<feature type="domain" description="FAD/NAD(P)-binding" evidence="2">
    <location>
        <begin position="4"/>
        <end position="123"/>
    </location>
</feature>
<organism evidence="3 4">
    <name type="scientific">Candidatus Acidulodesulfobacterium ferriphilum</name>
    <dbReference type="NCBI Taxonomy" id="2597223"/>
    <lineage>
        <taxon>Bacteria</taxon>
        <taxon>Deltaproteobacteria</taxon>
        <taxon>Candidatus Acidulodesulfobacterales</taxon>
        <taxon>Candidatus Acidulodesulfobacterium</taxon>
    </lineage>
</organism>
<dbReference type="PANTHER" id="PTHR42949">
    <property type="entry name" value="ANAEROBIC GLYCEROL-3-PHOSPHATE DEHYDROGENASE SUBUNIT B"/>
    <property type="match status" value="1"/>
</dbReference>
<comment type="caution">
    <text evidence="3">The sequence shown here is derived from an EMBL/GenBank/DDBJ whole genome shotgun (WGS) entry which is preliminary data.</text>
</comment>
<dbReference type="Gene3D" id="3.50.50.60">
    <property type="entry name" value="FAD/NAD(P)-binding domain"/>
    <property type="match status" value="2"/>
</dbReference>
<keyword evidence="1" id="KW-0560">Oxidoreductase</keyword>
<accession>A0A519B9V5</accession>
<name>A0A519B9V5_9DELT</name>
<evidence type="ECO:0000313" key="4">
    <source>
        <dbReference type="Proteomes" id="UP000320813"/>
    </source>
</evidence>
<dbReference type="InterPro" id="IPR036188">
    <property type="entry name" value="FAD/NAD-bd_sf"/>
</dbReference>
<dbReference type="InterPro" id="IPR023753">
    <property type="entry name" value="FAD/NAD-binding_dom"/>
</dbReference>
<protein>
    <submittedName>
        <fullName evidence="3">CoB--CoM heterodisulfide reductase iron-sulfur subunit A family protein</fullName>
    </submittedName>
</protein>
<evidence type="ECO:0000313" key="3">
    <source>
        <dbReference type="EMBL" id="RZD14073.1"/>
    </source>
</evidence>
<dbReference type="PRINTS" id="PR00469">
    <property type="entry name" value="PNDRDTASEII"/>
</dbReference>
<dbReference type="EMBL" id="SGBD01000004">
    <property type="protein sequence ID" value="RZD14073.1"/>
    <property type="molecule type" value="Genomic_DNA"/>
</dbReference>
<dbReference type="Pfam" id="PF07992">
    <property type="entry name" value="Pyr_redox_2"/>
    <property type="match status" value="2"/>
</dbReference>
<dbReference type="SUPFAM" id="SSF51905">
    <property type="entry name" value="FAD/NAD(P)-binding domain"/>
    <property type="match status" value="1"/>
</dbReference>
<sequence>MAENILVIGAGPAGLNAATMLAELGVKVTLAERDSFLGGNPKKFKYKFLFPDMQPADNVIGELIKKAETNSNIKVYLSSEVSDFKENGKKFDAQIKSPDGNEAKTFDSVIVATGFEHFDPARDAKYSYQLFDDVVDIKDLERMMGEGNFARPSNGQLPKNVAFILCVGSRDRHVGNQYCSRVCCTVSVKQAIELREHFPDCEVYIFYMDIRTYGFFEDLYWKAMEEHDVQIVKGRVAEITSGPDNTVICKGEDTLLRGPFEIPFDMVVLASGMEGGPQSSEMAKKLGLELDEHGFLKPLNVTLAPFKSSKEGVFLAGACTGPKAISDSITEGGAAAMDAYIYAVKNH</sequence>
<evidence type="ECO:0000256" key="1">
    <source>
        <dbReference type="ARBA" id="ARBA00023002"/>
    </source>
</evidence>
<evidence type="ECO:0000259" key="2">
    <source>
        <dbReference type="Pfam" id="PF07992"/>
    </source>
</evidence>
<reference evidence="3 4" key="1">
    <citation type="submission" date="2019-01" db="EMBL/GenBank/DDBJ databases">
        <title>Insights into ecological role of a new deltaproteobacterial order Candidatus Sinidesulfobacterales (Sva0485) by metagenomics and metatranscriptomics.</title>
        <authorList>
            <person name="Tan S."/>
            <person name="Liu J."/>
            <person name="Fang Y."/>
            <person name="Hedlund B.P."/>
            <person name="Lian Z.H."/>
            <person name="Huang L.Y."/>
            <person name="Li J.T."/>
            <person name="Huang L.N."/>
            <person name="Li W.J."/>
            <person name="Jiang H.C."/>
            <person name="Dong H.L."/>
            <person name="Shu W.S."/>
        </authorList>
    </citation>
    <scope>NUCLEOTIDE SEQUENCE [LARGE SCALE GENOMIC DNA]</scope>
    <source>
        <strain evidence="3">AP3</strain>
    </source>
</reference>
<dbReference type="InterPro" id="IPR051691">
    <property type="entry name" value="Metab_Enz_Cyan_OpOx_G3PDH"/>
</dbReference>
<dbReference type="PANTHER" id="PTHR42949:SF3">
    <property type="entry name" value="ANAEROBIC GLYCEROL-3-PHOSPHATE DEHYDROGENASE SUBUNIT B"/>
    <property type="match status" value="1"/>
</dbReference>